<dbReference type="AlphaFoldDB" id="A0A9I9E6E5"/>
<reference evidence="1" key="1">
    <citation type="submission" date="2023-03" db="UniProtKB">
        <authorList>
            <consortium name="EnsemblPlants"/>
        </authorList>
    </citation>
    <scope>IDENTIFICATION</scope>
</reference>
<accession>A0A9I9E6E5</accession>
<organism evidence="1">
    <name type="scientific">Cucumis melo</name>
    <name type="common">Muskmelon</name>
    <dbReference type="NCBI Taxonomy" id="3656"/>
    <lineage>
        <taxon>Eukaryota</taxon>
        <taxon>Viridiplantae</taxon>
        <taxon>Streptophyta</taxon>
        <taxon>Embryophyta</taxon>
        <taxon>Tracheophyta</taxon>
        <taxon>Spermatophyta</taxon>
        <taxon>Magnoliopsida</taxon>
        <taxon>eudicotyledons</taxon>
        <taxon>Gunneridae</taxon>
        <taxon>Pentapetalae</taxon>
        <taxon>rosids</taxon>
        <taxon>fabids</taxon>
        <taxon>Cucurbitales</taxon>
        <taxon>Cucurbitaceae</taxon>
        <taxon>Benincaseae</taxon>
        <taxon>Cucumis</taxon>
    </lineage>
</organism>
<proteinExistence type="predicted"/>
<name>A0A9I9E6E5_CUCME</name>
<evidence type="ECO:0000313" key="1">
    <source>
        <dbReference type="EnsemblPlants" id="MELO3C029425.2.1"/>
    </source>
</evidence>
<protein>
    <submittedName>
        <fullName evidence="1">Uncharacterized protein</fullName>
    </submittedName>
</protein>
<dbReference type="EnsemblPlants" id="MELO3C029425.2.1">
    <property type="protein sequence ID" value="MELO3C029425.2.1"/>
    <property type="gene ID" value="MELO3C029425.2"/>
</dbReference>
<dbReference type="Gramene" id="MELO3C029425.2.1">
    <property type="protein sequence ID" value="MELO3C029425.2.1"/>
    <property type="gene ID" value="MELO3C029425.2"/>
</dbReference>
<sequence>MGWLGKNAPVHRIHGSLLAVGELLRSNPKTIRRTMRVKRSHPLLLKIAPSYRHSTECISTSFTTRRRGSADVEMRRQMLDLHWKRLCRRRNRHQVVKGIPNARTRRHRQSVTVDALFANMVNTSVVENYRHLLMASQIPYYRCRQVRDVSSVI</sequence>